<dbReference type="SUPFAM" id="SSF53756">
    <property type="entry name" value="UDP-Glycosyltransferase/glycogen phosphorylase"/>
    <property type="match status" value="1"/>
</dbReference>
<dbReference type="EMBL" id="VBAK01000189">
    <property type="protein sequence ID" value="TMI86668.1"/>
    <property type="molecule type" value="Genomic_DNA"/>
</dbReference>
<dbReference type="GO" id="GO:0016757">
    <property type="term" value="F:glycosyltransferase activity"/>
    <property type="evidence" value="ECO:0007669"/>
    <property type="project" value="TreeGrafter"/>
</dbReference>
<dbReference type="InterPro" id="IPR028098">
    <property type="entry name" value="Glyco_trans_4-like_N"/>
</dbReference>
<dbReference type="Pfam" id="PF13692">
    <property type="entry name" value="Glyco_trans_1_4"/>
    <property type="match status" value="1"/>
</dbReference>
<keyword evidence="2" id="KW-0808">Transferase</keyword>
<feature type="domain" description="Glycosyltransferase subfamily 4-like N-terminal" evidence="1">
    <location>
        <begin position="19"/>
        <end position="209"/>
    </location>
</feature>
<dbReference type="AlphaFoldDB" id="A0A537JT11"/>
<dbReference type="Proteomes" id="UP000318509">
    <property type="component" value="Unassembled WGS sequence"/>
</dbReference>
<name>A0A537JT11_9BACT</name>
<accession>A0A537JT11</accession>
<evidence type="ECO:0000313" key="3">
    <source>
        <dbReference type="Proteomes" id="UP000318509"/>
    </source>
</evidence>
<sequence length="413" mass="46270">MNVLYICADWGIPIRGFKGASVHVREFVDALARGGNEVWLLCTDRGEGNPDPHATVIEIEPQLSQERREKEAARLGLAFDPQDVAMCHELDKLSYDTEFAARALAELAERQFRPDVVYERYSLFHASGASIARTFEVPYVLEVNSPLIEEQERYRVLRLKALAQEMQTRCFREADSLITVSEPLKQYLQAHGIAADRVSCLANGVDTRRFHPDIDPEPIRTRYSLGKQPVVGFLGSLKPWHGMDFLLDAMVQLRRRQRDQRLLIVGEGPGLEHIRERVRSDALEEDVLLAGKVRHEEMPAYLAAMDLTVAPYSAEQPFYFSPLKVLESLAAGRPVVAPRLGQLNELIDHGVTGLLYDAGDLEALVESLHSLLSDPRRRIVMGANARRHAVASLSWDSVVARAVKIMGQHPVAA</sequence>
<comment type="caution">
    <text evidence="2">The sequence shown here is derived from an EMBL/GenBank/DDBJ whole genome shotgun (WGS) entry which is preliminary data.</text>
</comment>
<dbReference type="PANTHER" id="PTHR45947">
    <property type="entry name" value="SULFOQUINOVOSYL TRANSFERASE SQD2"/>
    <property type="match status" value="1"/>
</dbReference>
<evidence type="ECO:0000313" key="2">
    <source>
        <dbReference type="EMBL" id="TMI86668.1"/>
    </source>
</evidence>
<gene>
    <name evidence="2" type="ORF">E6H00_17755</name>
</gene>
<dbReference type="InterPro" id="IPR050194">
    <property type="entry name" value="Glycosyltransferase_grp1"/>
</dbReference>
<dbReference type="Gene3D" id="3.40.50.2000">
    <property type="entry name" value="Glycogen Phosphorylase B"/>
    <property type="match status" value="2"/>
</dbReference>
<proteinExistence type="predicted"/>
<dbReference type="PANTHER" id="PTHR45947:SF3">
    <property type="entry name" value="SULFOQUINOVOSYL TRANSFERASE SQD2"/>
    <property type="match status" value="1"/>
</dbReference>
<evidence type="ECO:0000259" key="1">
    <source>
        <dbReference type="Pfam" id="PF13439"/>
    </source>
</evidence>
<organism evidence="2 3">
    <name type="scientific">Candidatus Segetimicrobium genomatis</name>
    <dbReference type="NCBI Taxonomy" id="2569760"/>
    <lineage>
        <taxon>Bacteria</taxon>
        <taxon>Bacillati</taxon>
        <taxon>Candidatus Sysuimicrobiota</taxon>
        <taxon>Candidatus Sysuimicrobiia</taxon>
        <taxon>Candidatus Sysuimicrobiales</taxon>
        <taxon>Candidatus Segetimicrobiaceae</taxon>
        <taxon>Candidatus Segetimicrobium</taxon>
    </lineage>
</organism>
<protein>
    <submittedName>
        <fullName evidence="2">Glycosyltransferase family 4 protein</fullName>
    </submittedName>
</protein>
<reference evidence="2 3" key="1">
    <citation type="journal article" date="2019" name="Nat. Microbiol.">
        <title>Mediterranean grassland soil C-N compound turnover is dependent on rainfall and depth, and is mediated by genomically divergent microorganisms.</title>
        <authorList>
            <person name="Diamond S."/>
            <person name="Andeer P.F."/>
            <person name="Li Z."/>
            <person name="Crits-Christoph A."/>
            <person name="Burstein D."/>
            <person name="Anantharaman K."/>
            <person name="Lane K.R."/>
            <person name="Thomas B.C."/>
            <person name="Pan C."/>
            <person name="Northen T.R."/>
            <person name="Banfield J.F."/>
        </authorList>
    </citation>
    <scope>NUCLEOTIDE SEQUENCE [LARGE SCALE GENOMIC DNA]</scope>
    <source>
        <strain evidence="2">NP_3</strain>
    </source>
</reference>
<dbReference type="Pfam" id="PF13439">
    <property type="entry name" value="Glyco_transf_4"/>
    <property type="match status" value="1"/>
</dbReference>
<dbReference type="CDD" id="cd03794">
    <property type="entry name" value="GT4_WbuB-like"/>
    <property type="match status" value="1"/>
</dbReference>